<feature type="chain" id="PRO_5012367346" evidence="2">
    <location>
        <begin position="20"/>
        <end position="816"/>
    </location>
</feature>
<evidence type="ECO:0000313" key="4">
    <source>
        <dbReference type="EMBL" id="OLQ03790.1"/>
    </source>
</evidence>
<dbReference type="AlphaFoldDB" id="A0A1Q9E8P3"/>
<dbReference type="GO" id="GO:0030286">
    <property type="term" value="C:dynein complex"/>
    <property type="evidence" value="ECO:0007669"/>
    <property type="project" value="InterPro"/>
</dbReference>
<evidence type="ECO:0000256" key="2">
    <source>
        <dbReference type="SAM" id="SignalP"/>
    </source>
</evidence>
<reference evidence="4 5" key="1">
    <citation type="submission" date="2016-02" db="EMBL/GenBank/DDBJ databases">
        <title>Genome analysis of coral dinoflagellate symbionts highlights evolutionary adaptations to a symbiotic lifestyle.</title>
        <authorList>
            <person name="Aranda M."/>
            <person name="Li Y."/>
            <person name="Liew Y.J."/>
            <person name="Baumgarten S."/>
            <person name="Simakov O."/>
            <person name="Wilson M."/>
            <person name="Piel J."/>
            <person name="Ashoor H."/>
            <person name="Bougouffa S."/>
            <person name="Bajic V.B."/>
            <person name="Ryu T."/>
            <person name="Ravasi T."/>
            <person name="Bayer T."/>
            <person name="Micklem G."/>
            <person name="Kim H."/>
            <person name="Bhak J."/>
            <person name="Lajeunesse T.C."/>
            <person name="Voolstra C.R."/>
        </authorList>
    </citation>
    <scope>NUCLEOTIDE SEQUENCE [LARGE SCALE GENOMIC DNA]</scope>
    <source>
        <strain evidence="4 5">CCMP2467</strain>
    </source>
</reference>
<dbReference type="OrthoDB" id="424310at2759"/>
<dbReference type="EMBL" id="LSRX01000227">
    <property type="protein sequence ID" value="OLQ03790.1"/>
    <property type="molecule type" value="Genomic_DNA"/>
</dbReference>
<dbReference type="InterPro" id="IPR027417">
    <property type="entry name" value="P-loop_NTPase"/>
</dbReference>
<dbReference type="SUPFAM" id="SSF140931">
    <property type="entry name" value="Fic-like"/>
    <property type="match status" value="1"/>
</dbReference>
<organism evidence="4 5">
    <name type="scientific">Symbiodinium microadriaticum</name>
    <name type="common">Dinoflagellate</name>
    <name type="synonym">Zooxanthella microadriatica</name>
    <dbReference type="NCBI Taxonomy" id="2951"/>
    <lineage>
        <taxon>Eukaryota</taxon>
        <taxon>Sar</taxon>
        <taxon>Alveolata</taxon>
        <taxon>Dinophyceae</taxon>
        <taxon>Suessiales</taxon>
        <taxon>Symbiodiniaceae</taxon>
        <taxon>Symbiodinium</taxon>
    </lineage>
</organism>
<dbReference type="PANTHER" id="PTHR45703:SF36">
    <property type="entry name" value="DYNEIN HEAVY CHAIN, CYTOPLASMIC"/>
    <property type="match status" value="1"/>
</dbReference>
<dbReference type="InterPro" id="IPR003812">
    <property type="entry name" value="Fido"/>
</dbReference>
<evidence type="ECO:0000259" key="3">
    <source>
        <dbReference type="PROSITE" id="PS51459"/>
    </source>
</evidence>
<feature type="signal peptide" evidence="2">
    <location>
        <begin position="1"/>
        <end position="19"/>
    </location>
</feature>
<dbReference type="GO" id="GO:0007018">
    <property type="term" value="P:microtubule-based movement"/>
    <property type="evidence" value="ECO:0007669"/>
    <property type="project" value="InterPro"/>
</dbReference>
<dbReference type="InterPro" id="IPR035699">
    <property type="entry name" value="AAA_6"/>
</dbReference>
<dbReference type="GO" id="GO:0045505">
    <property type="term" value="F:dynein intermediate chain binding"/>
    <property type="evidence" value="ECO:0007669"/>
    <property type="project" value="InterPro"/>
</dbReference>
<dbReference type="InterPro" id="IPR043157">
    <property type="entry name" value="Dynein_AAA1S"/>
</dbReference>
<dbReference type="PROSITE" id="PS51459">
    <property type="entry name" value="FIDO"/>
    <property type="match status" value="1"/>
</dbReference>
<evidence type="ECO:0000256" key="1">
    <source>
        <dbReference type="SAM" id="MobiDB-lite"/>
    </source>
</evidence>
<dbReference type="InterPro" id="IPR036597">
    <property type="entry name" value="Fido-like_dom_sf"/>
</dbReference>
<name>A0A1Q9E8P3_SYMMI</name>
<dbReference type="Gene3D" id="1.10.3290.10">
    <property type="entry name" value="Fido-like domain"/>
    <property type="match status" value="1"/>
</dbReference>
<dbReference type="Gene3D" id="3.40.50.300">
    <property type="entry name" value="P-loop containing nucleotide triphosphate hydrolases"/>
    <property type="match status" value="1"/>
</dbReference>
<dbReference type="Gene3D" id="1.10.8.710">
    <property type="match status" value="1"/>
</dbReference>
<dbReference type="PANTHER" id="PTHR45703">
    <property type="entry name" value="DYNEIN HEAVY CHAIN"/>
    <property type="match status" value="1"/>
</dbReference>
<evidence type="ECO:0000313" key="5">
    <source>
        <dbReference type="Proteomes" id="UP000186817"/>
    </source>
</evidence>
<gene>
    <name evidence="4" type="primary">DNAH1</name>
    <name evidence="4" type="ORF">AK812_SmicGene13236</name>
</gene>
<accession>A0A1Q9E8P3</accession>
<keyword evidence="5" id="KW-1185">Reference proteome</keyword>
<protein>
    <submittedName>
        <fullName evidence="4">Dynein heavy chain 1, axonemal</fullName>
    </submittedName>
</protein>
<comment type="caution">
    <text evidence="4">The sequence shown here is derived from an EMBL/GenBank/DDBJ whole genome shotgun (WGS) entry which is preliminary data.</text>
</comment>
<keyword evidence="2" id="KW-0732">Signal</keyword>
<sequence>MKTVAWALLVPAFVLEASALLLASECSDALDAPAWGIFIDGKNASEGSEAYGPAYTQNMLDTLKVDWLHVVYDLQRNRRDEPIGFADFQVIQESLGMPFLDTYAGLFEMAKLPGRDFRKAYSCIRSSVPADAVAGMFSTDMEDLYDSGCIPNGKPCRAIKLPVQATMKKLFQSYHETLDKASTTPGRLRALASLMKNLAFLHPLPDRNGRSRLLILQFELRRLKLACGTMSFNNNNNVYTDSVDTLAAKIQEGIDMYAAAMASHQNPWLDQGNVEKHHQKFPQPYEAELARLNVEAMMVPDYALIGEIVLYSVGFGNAKPLAAKAVASLRLGSEQLSSQDVNLPKFTSNATRQHWIQSYVTVCSQGRLPPSDYGKLINELEGAARARHLQPKASFIHKCTQLWETIMVRHGLMVVGGELRNLLDLQVDASMNVSGKSEVENVLAAALAAVADGDLYLPCQIHKINPKLEAMDATAEFTAEVTHRSIKQGQLYGDFDENTHEWTDGILALTDGPVDAVWIENMNTVLDDNKKLCLNSGEIIKLIAEIFRTALAALAQLETCVAAPWVPAAAATMASRKSFLEATVPQRDRVFAFRDFVVRTFEEELRSGPVLDMAGGKGDLSWLLVNADAADAVVVDPRVTDHTKISRTAMWHFETRDWDIGDLRTERGPQGPLRALRLEPPFAVPRHLRVFMDHDLLAARQSAAWEDFWTQASNKAEALTERGAGHHQSSEQAQSQGVLRAQRIQDPAEAATVLESCSLILGFHPDQATEPAVDLAVQQQIPFAVCPCCVFPKEFPQRKLCGHRVKTYPAYSEMVI</sequence>
<feature type="region of interest" description="Disordered" evidence="1">
    <location>
        <begin position="719"/>
        <end position="741"/>
    </location>
</feature>
<dbReference type="GO" id="GO:0051959">
    <property type="term" value="F:dynein light intermediate chain binding"/>
    <property type="evidence" value="ECO:0007669"/>
    <property type="project" value="InterPro"/>
</dbReference>
<dbReference type="GO" id="GO:0005524">
    <property type="term" value="F:ATP binding"/>
    <property type="evidence" value="ECO:0007669"/>
    <property type="project" value="InterPro"/>
</dbReference>
<dbReference type="InterPro" id="IPR026983">
    <property type="entry name" value="DHC"/>
</dbReference>
<dbReference type="Pfam" id="PF12774">
    <property type="entry name" value="AAA_6"/>
    <property type="match status" value="1"/>
</dbReference>
<dbReference type="Proteomes" id="UP000186817">
    <property type="component" value="Unassembled WGS sequence"/>
</dbReference>
<feature type="domain" description="Fido" evidence="3">
    <location>
        <begin position="128"/>
        <end position="259"/>
    </location>
</feature>
<proteinExistence type="predicted"/>